<name>A0A165BLA1_EXIGL</name>
<feature type="transmembrane region" description="Helical" evidence="5">
    <location>
        <begin position="120"/>
        <end position="139"/>
    </location>
</feature>
<dbReference type="InterPro" id="IPR011701">
    <property type="entry name" value="MFS"/>
</dbReference>
<sequence>MPSSKAKDSDALAVDVDVVVTAAPAPSEKAPDWEVHLDAHESPKQMSNARKWSQVLIICVGSACVTCFSSLAGFAEAGIQREFGVSHTVAILSISLFVAGTGSGPLLLGPLSEFFGRQAVYRFSYSLFVALNFGVAFAPNIATHLVFRSLSGLAGSAFLSVAGGSVADLFDDQHVALPMAVYTTSPFMGPILGPLISGFVNQNLHWRWTYYVGLMWAGVELLMLLLFLPETYEPVLLKWKAARLRKETGDSAYFAPIERMDKSIFAAIRASCTIPFRILYHERISLLLNIWASLVLGVIYLTLQAFPIIFGRQHHFNVQMTGLSFIGIGIGMCTALATQPFWINLQRRKVIQYNGNPPPETRLYIGMVGAVLFPLGLFWMAFTTYPRVHWSNPMVASSVFGMGTIYIYTTVFTFLVTAYRPYAASALAGNSFLRSIFAAVFPLFAGPMYERLGTVGATALLAGLATLMSPFPFVFYRIGPRLRAHSRFGPR</sequence>
<dbReference type="SUPFAM" id="SSF103473">
    <property type="entry name" value="MFS general substrate transporter"/>
    <property type="match status" value="1"/>
</dbReference>
<keyword evidence="3 5" id="KW-1133">Transmembrane helix</keyword>
<dbReference type="Gene3D" id="1.20.1250.20">
    <property type="entry name" value="MFS general substrate transporter like domains"/>
    <property type="match status" value="1"/>
</dbReference>
<evidence type="ECO:0000256" key="2">
    <source>
        <dbReference type="ARBA" id="ARBA00022692"/>
    </source>
</evidence>
<feature type="transmembrane region" description="Helical" evidence="5">
    <location>
        <begin position="286"/>
        <end position="310"/>
    </location>
</feature>
<dbReference type="EMBL" id="KV426442">
    <property type="protein sequence ID" value="KZV80848.1"/>
    <property type="molecule type" value="Genomic_DNA"/>
</dbReference>
<evidence type="ECO:0000256" key="4">
    <source>
        <dbReference type="ARBA" id="ARBA00023136"/>
    </source>
</evidence>
<keyword evidence="2 5" id="KW-0812">Transmembrane</keyword>
<evidence type="ECO:0000256" key="5">
    <source>
        <dbReference type="SAM" id="Phobius"/>
    </source>
</evidence>
<dbReference type="FunFam" id="1.20.1250.20:FF:000082">
    <property type="entry name" value="MFS multidrug transporter, putative"/>
    <property type="match status" value="1"/>
</dbReference>
<dbReference type="GO" id="GO:0022857">
    <property type="term" value="F:transmembrane transporter activity"/>
    <property type="evidence" value="ECO:0007669"/>
    <property type="project" value="InterPro"/>
</dbReference>
<dbReference type="OrthoDB" id="3561359at2759"/>
<proteinExistence type="predicted"/>
<keyword evidence="4 5" id="KW-0472">Membrane</keyword>
<dbReference type="PROSITE" id="PS50850">
    <property type="entry name" value="MFS"/>
    <property type="match status" value="1"/>
</dbReference>
<accession>A0A165BLA1</accession>
<gene>
    <name evidence="7" type="ORF">EXIGLDRAFT_732239</name>
</gene>
<feature type="transmembrane region" description="Helical" evidence="5">
    <location>
        <begin position="322"/>
        <end position="343"/>
    </location>
</feature>
<organism evidence="7 8">
    <name type="scientific">Exidia glandulosa HHB12029</name>
    <dbReference type="NCBI Taxonomy" id="1314781"/>
    <lineage>
        <taxon>Eukaryota</taxon>
        <taxon>Fungi</taxon>
        <taxon>Dikarya</taxon>
        <taxon>Basidiomycota</taxon>
        <taxon>Agaricomycotina</taxon>
        <taxon>Agaricomycetes</taxon>
        <taxon>Auriculariales</taxon>
        <taxon>Exidiaceae</taxon>
        <taxon>Exidia</taxon>
    </lineage>
</organism>
<evidence type="ECO:0000256" key="3">
    <source>
        <dbReference type="ARBA" id="ARBA00022989"/>
    </source>
</evidence>
<dbReference type="AlphaFoldDB" id="A0A165BLA1"/>
<feature type="transmembrane region" description="Helical" evidence="5">
    <location>
        <begin position="431"/>
        <end position="449"/>
    </location>
</feature>
<dbReference type="GO" id="GO:0005886">
    <property type="term" value="C:plasma membrane"/>
    <property type="evidence" value="ECO:0007669"/>
    <property type="project" value="TreeGrafter"/>
</dbReference>
<feature type="transmembrane region" description="Helical" evidence="5">
    <location>
        <begin position="394"/>
        <end position="419"/>
    </location>
</feature>
<protein>
    <submittedName>
        <fullName evidence="7">MFS general substrate transporter</fullName>
    </submittedName>
</protein>
<feature type="transmembrane region" description="Helical" evidence="5">
    <location>
        <begin position="363"/>
        <end position="382"/>
    </location>
</feature>
<dbReference type="InParanoid" id="A0A165BLA1"/>
<dbReference type="PANTHER" id="PTHR23502:SF7">
    <property type="entry name" value="DRUG_PROTON ANTIPORTER YHK8-RELATED"/>
    <property type="match status" value="1"/>
</dbReference>
<evidence type="ECO:0000256" key="1">
    <source>
        <dbReference type="ARBA" id="ARBA00004141"/>
    </source>
</evidence>
<dbReference type="InterPro" id="IPR036259">
    <property type="entry name" value="MFS_trans_sf"/>
</dbReference>
<dbReference type="InterPro" id="IPR020846">
    <property type="entry name" value="MFS_dom"/>
</dbReference>
<feature type="transmembrane region" description="Helical" evidence="5">
    <location>
        <begin position="175"/>
        <end position="196"/>
    </location>
</feature>
<feature type="transmembrane region" description="Helical" evidence="5">
    <location>
        <begin position="208"/>
        <end position="228"/>
    </location>
</feature>
<evidence type="ECO:0000313" key="7">
    <source>
        <dbReference type="EMBL" id="KZV80848.1"/>
    </source>
</evidence>
<evidence type="ECO:0000313" key="8">
    <source>
        <dbReference type="Proteomes" id="UP000077266"/>
    </source>
</evidence>
<dbReference type="PANTHER" id="PTHR23502">
    <property type="entry name" value="MAJOR FACILITATOR SUPERFAMILY"/>
    <property type="match status" value="1"/>
</dbReference>
<dbReference type="Pfam" id="PF07690">
    <property type="entry name" value="MFS_1"/>
    <property type="match status" value="1"/>
</dbReference>
<evidence type="ECO:0000259" key="6">
    <source>
        <dbReference type="PROSITE" id="PS50850"/>
    </source>
</evidence>
<dbReference type="Proteomes" id="UP000077266">
    <property type="component" value="Unassembled WGS sequence"/>
</dbReference>
<keyword evidence="8" id="KW-1185">Reference proteome</keyword>
<feature type="transmembrane region" description="Helical" evidence="5">
    <location>
        <begin position="145"/>
        <end position="163"/>
    </location>
</feature>
<feature type="transmembrane region" description="Helical" evidence="5">
    <location>
        <begin position="87"/>
        <end position="108"/>
    </location>
</feature>
<dbReference type="CDD" id="cd17323">
    <property type="entry name" value="MFS_Tpo1_MDR_like"/>
    <property type="match status" value="1"/>
</dbReference>
<feature type="transmembrane region" description="Helical" evidence="5">
    <location>
        <begin position="55"/>
        <end position="75"/>
    </location>
</feature>
<reference evidence="7 8" key="1">
    <citation type="journal article" date="2016" name="Mol. Biol. Evol.">
        <title>Comparative Genomics of Early-Diverging Mushroom-Forming Fungi Provides Insights into the Origins of Lignocellulose Decay Capabilities.</title>
        <authorList>
            <person name="Nagy L.G."/>
            <person name="Riley R."/>
            <person name="Tritt A."/>
            <person name="Adam C."/>
            <person name="Daum C."/>
            <person name="Floudas D."/>
            <person name="Sun H."/>
            <person name="Yadav J.S."/>
            <person name="Pangilinan J."/>
            <person name="Larsson K.H."/>
            <person name="Matsuura K."/>
            <person name="Barry K."/>
            <person name="Labutti K."/>
            <person name="Kuo R."/>
            <person name="Ohm R.A."/>
            <person name="Bhattacharya S.S."/>
            <person name="Shirouzu T."/>
            <person name="Yoshinaga Y."/>
            <person name="Martin F.M."/>
            <person name="Grigoriev I.V."/>
            <person name="Hibbett D.S."/>
        </authorList>
    </citation>
    <scope>NUCLEOTIDE SEQUENCE [LARGE SCALE GENOMIC DNA]</scope>
    <source>
        <strain evidence="7 8">HHB12029</strain>
    </source>
</reference>
<feature type="domain" description="Major facilitator superfamily (MFS) profile" evidence="6">
    <location>
        <begin position="54"/>
        <end position="481"/>
    </location>
</feature>
<dbReference type="STRING" id="1314781.A0A165BLA1"/>
<feature type="transmembrane region" description="Helical" evidence="5">
    <location>
        <begin position="455"/>
        <end position="478"/>
    </location>
</feature>
<comment type="subcellular location">
    <subcellularLocation>
        <location evidence="1">Membrane</location>
        <topology evidence="1">Multi-pass membrane protein</topology>
    </subcellularLocation>
</comment>